<feature type="non-terminal residue" evidence="2">
    <location>
        <position position="1"/>
    </location>
</feature>
<dbReference type="Proteomes" id="UP000595437">
    <property type="component" value="Chromosome 7"/>
</dbReference>
<reference evidence="3" key="1">
    <citation type="submission" date="2021-01" db="EMBL/GenBank/DDBJ databases">
        <title>Caligus Genome Assembly.</title>
        <authorList>
            <person name="Gallardo-Escarate C."/>
        </authorList>
    </citation>
    <scope>NUCLEOTIDE SEQUENCE [LARGE SCALE GENOMIC DNA]</scope>
</reference>
<feature type="non-terminal residue" evidence="2">
    <location>
        <position position="117"/>
    </location>
</feature>
<feature type="region of interest" description="Disordered" evidence="1">
    <location>
        <begin position="81"/>
        <end position="100"/>
    </location>
</feature>
<proteinExistence type="predicted"/>
<evidence type="ECO:0000313" key="3">
    <source>
        <dbReference type="Proteomes" id="UP000595437"/>
    </source>
</evidence>
<keyword evidence="3" id="KW-1185">Reference proteome</keyword>
<dbReference type="OrthoDB" id="10067653at2759"/>
<evidence type="ECO:0000256" key="1">
    <source>
        <dbReference type="SAM" id="MobiDB-lite"/>
    </source>
</evidence>
<evidence type="ECO:0008006" key="4">
    <source>
        <dbReference type="Google" id="ProtNLM"/>
    </source>
</evidence>
<protein>
    <recommendedName>
        <fullName evidence="4">SAM domain-containing protein</fullName>
    </recommendedName>
</protein>
<gene>
    <name evidence="2" type="ORF">FKW44_010679</name>
</gene>
<dbReference type="AlphaFoldDB" id="A0A7T8K8B9"/>
<dbReference type="EMBL" id="CP045896">
    <property type="protein sequence ID" value="QQP49869.1"/>
    <property type="molecule type" value="Genomic_DNA"/>
</dbReference>
<sequence>EYLRDMGISKLGDIISILKQAKAVSQKLSADKALSSKLEEEIESKSTKLSTRRRVPLKKKVAPTISKVEAPESERVVIRGKSPLSNRLGPPLEQKFPEGMSSRDSGILIKWAAKDLR</sequence>
<organism evidence="2 3">
    <name type="scientific">Caligus rogercresseyi</name>
    <name type="common">Sea louse</name>
    <dbReference type="NCBI Taxonomy" id="217165"/>
    <lineage>
        <taxon>Eukaryota</taxon>
        <taxon>Metazoa</taxon>
        <taxon>Ecdysozoa</taxon>
        <taxon>Arthropoda</taxon>
        <taxon>Crustacea</taxon>
        <taxon>Multicrustacea</taxon>
        <taxon>Hexanauplia</taxon>
        <taxon>Copepoda</taxon>
        <taxon>Siphonostomatoida</taxon>
        <taxon>Caligidae</taxon>
        <taxon>Caligus</taxon>
    </lineage>
</organism>
<name>A0A7T8K8B9_CALRO</name>
<accession>A0A7T8K8B9</accession>
<evidence type="ECO:0000313" key="2">
    <source>
        <dbReference type="EMBL" id="QQP49869.1"/>
    </source>
</evidence>